<accession>A0A9P3GT18</accession>
<feature type="transmembrane region" description="Helical" evidence="1">
    <location>
        <begin position="237"/>
        <end position="258"/>
    </location>
</feature>
<dbReference type="AlphaFoldDB" id="A0A9P3GT18"/>
<keyword evidence="1" id="KW-0812">Transmembrane</keyword>
<evidence type="ECO:0000313" key="2">
    <source>
        <dbReference type="EMBL" id="GJF00792.1"/>
    </source>
</evidence>
<evidence type="ECO:0000313" key="3">
    <source>
        <dbReference type="Proteomes" id="UP000703269"/>
    </source>
</evidence>
<gene>
    <name evidence="2" type="ORF">PsYK624_170930</name>
</gene>
<keyword evidence="1" id="KW-1133">Transmembrane helix</keyword>
<sequence length="357" mass="38666">MRRAASPPADAAMATFPVAEAQIVALFMEAIAYGIYLVTLGLCARALFWGRAAARGRHHWPLIAVALAMFVFATLDVAFGLRHVLDAFIFYRGPGGPDAEFENISYWVNVMKTVDTQIMTLIGDGMLIYRCYIIFSHARKWLVVAVPALLWVGNAGISGAIIYITATLRKDALLSVAALSPLLNAFLVITLVTNLLTTGLIVWKISAVDREAARWKLSSVAGDGSTPPHGRTRLAQVVRIIIESGALYTALVLVTFGTELAGSNAVYGVSDVMIMTVGISFNLIIVRVDRRADATETAQATQNRASIPLHFRAERSQATLGIEVTVDRVVARDVEAGSMIKDSVSVVSMPKTQWEAM</sequence>
<organism evidence="2 3">
    <name type="scientific">Phanerochaete sordida</name>
    <dbReference type="NCBI Taxonomy" id="48140"/>
    <lineage>
        <taxon>Eukaryota</taxon>
        <taxon>Fungi</taxon>
        <taxon>Dikarya</taxon>
        <taxon>Basidiomycota</taxon>
        <taxon>Agaricomycotina</taxon>
        <taxon>Agaricomycetes</taxon>
        <taxon>Polyporales</taxon>
        <taxon>Phanerochaetaceae</taxon>
        <taxon>Phanerochaete</taxon>
    </lineage>
</organism>
<proteinExistence type="predicted"/>
<protein>
    <submittedName>
        <fullName evidence="2">Uncharacterized protein</fullName>
    </submittedName>
</protein>
<keyword evidence="1" id="KW-0472">Membrane</keyword>
<reference evidence="2 3" key="1">
    <citation type="submission" date="2021-08" db="EMBL/GenBank/DDBJ databases">
        <title>Draft Genome Sequence of Phanerochaete sordida strain YK-624.</title>
        <authorList>
            <person name="Mori T."/>
            <person name="Dohra H."/>
            <person name="Suzuki T."/>
            <person name="Kawagishi H."/>
            <person name="Hirai H."/>
        </authorList>
    </citation>
    <scope>NUCLEOTIDE SEQUENCE [LARGE SCALE GENOMIC DNA]</scope>
    <source>
        <strain evidence="2 3">YK-624</strain>
    </source>
</reference>
<feature type="transmembrane region" description="Helical" evidence="1">
    <location>
        <begin position="31"/>
        <end position="48"/>
    </location>
</feature>
<evidence type="ECO:0000256" key="1">
    <source>
        <dbReference type="SAM" id="Phobius"/>
    </source>
</evidence>
<name>A0A9P3GT18_9APHY</name>
<feature type="transmembrane region" description="Helical" evidence="1">
    <location>
        <begin position="142"/>
        <end position="166"/>
    </location>
</feature>
<dbReference type="Proteomes" id="UP000703269">
    <property type="component" value="Unassembled WGS sequence"/>
</dbReference>
<feature type="transmembrane region" description="Helical" evidence="1">
    <location>
        <begin position="116"/>
        <end position="135"/>
    </location>
</feature>
<dbReference type="OrthoDB" id="3269446at2759"/>
<keyword evidence="3" id="KW-1185">Reference proteome</keyword>
<comment type="caution">
    <text evidence="2">The sequence shown here is derived from an EMBL/GenBank/DDBJ whole genome shotgun (WGS) entry which is preliminary data.</text>
</comment>
<feature type="transmembrane region" description="Helical" evidence="1">
    <location>
        <begin position="264"/>
        <end position="285"/>
    </location>
</feature>
<feature type="transmembrane region" description="Helical" evidence="1">
    <location>
        <begin position="60"/>
        <end position="81"/>
    </location>
</feature>
<dbReference type="EMBL" id="BPQB01000202">
    <property type="protein sequence ID" value="GJF00792.1"/>
    <property type="molecule type" value="Genomic_DNA"/>
</dbReference>
<feature type="transmembrane region" description="Helical" evidence="1">
    <location>
        <begin position="172"/>
        <end position="196"/>
    </location>
</feature>